<accession>A0A8H7ZTC0</accession>
<dbReference type="Pfam" id="PF00501">
    <property type="entry name" value="AMP-binding"/>
    <property type="match status" value="1"/>
</dbReference>
<dbReference type="GO" id="GO:0031177">
    <property type="term" value="F:phosphopantetheine binding"/>
    <property type="evidence" value="ECO:0007669"/>
    <property type="project" value="TreeGrafter"/>
</dbReference>
<organism evidence="2 3">
    <name type="scientific">Olpidium bornovanus</name>
    <dbReference type="NCBI Taxonomy" id="278681"/>
    <lineage>
        <taxon>Eukaryota</taxon>
        <taxon>Fungi</taxon>
        <taxon>Fungi incertae sedis</taxon>
        <taxon>Olpidiomycota</taxon>
        <taxon>Olpidiomycotina</taxon>
        <taxon>Olpidiomycetes</taxon>
        <taxon>Olpidiales</taxon>
        <taxon>Olpidiaceae</taxon>
        <taxon>Olpidium</taxon>
    </lineage>
</organism>
<evidence type="ECO:0000313" key="2">
    <source>
        <dbReference type="EMBL" id="KAG5459131.1"/>
    </source>
</evidence>
<dbReference type="PANTHER" id="PTHR45527:SF1">
    <property type="entry name" value="FATTY ACID SYNTHASE"/>
    <property type="match status" value="1"/>
</dbReference>
<dbReference type="PROSITE" id="PS00455">
    <property type="entry name" value="AMP_BINDING"/>
    <property type="match status" value="1"/>
</dbReference>
<dbReference type="InterPro" id="IPR045851">
    <property type="entry name" value="AMP-bd_C_sf"/>
</dbReference>
<dbReference type="GO" id="GO:0005737">
    <property type="term" value="C:cytoplasm"/>
    <property type="evidence" value="ECO:0007669"/>
    <property type="project" value="TreeGrafter"/>
</dbReference>
<dbReference type="AlphaFoldDB" id="A0A8H7ZTC0"/>
<sequence>MYILEEAAPSLVITKSTLDVNKVGDAEECLGRSSYPAYSCITVEELHRKALKEATEVLTDDQIPQNSDNVSHIFFTSGTTGRPKGEIGAGCLCTHSALTAYCAAKNEVHGVTEKSVCLVASPATFDPSFGDFMATWCAGGTVALAPRHAMFVFLGRCLSYSRATHLLTTPSLLSTLDGTFGPADLPHLKVIALGGETMSQATVNAWADAVTLINTYGVTECCVYQMATVVAKGDDRRKMLGAPFRGTSICVMKGSNDEDLLTGNAADMKEIDASSGESGELWIAGVQVGLGYLNRTELTRARFVNHSSHGRCFRTGDIVRSTYGEWKLLGRFDGQVKIRGQRVELGEIEETIISIATSALLDSVVAVLHKSGLLVAFCVA</sequence>
<feature type="domain" description="AMP-dependent synthetase/ligase" evidence="1">
    <location>
        <begin position="2"/>
        <end position="293"/>
    </location>
</feature>
<reference evidence="2 3" key="1">
    <citation type="journal article" name="Sci. Rep.">
        <title>Genome-scale phylogenetic analyses confirm Olpidium as the closest living zoosporic fungus to the non-flagellated, terrestrial fungi.</title>
        <authorList>
            <person name="Chang Y."/>
            <person name="Rochon D."/>
            <person name="Sekimoto S."/>
            <person name="Wang Y."/>
            <person name="Chovatia M."/>
            <person name="Sandor L."/>
            <person name="Salamov A."/>
            <person name="Grigoriev I.V."/>
            <person name="Stajich J.E."/>
            <person name="Spatafora J.W."/>
        </authorList>
    </citation>
    <scope>NUCLEOTIDE SEQUENCE [LARGE SCALE GENOMIC DNA]</scope>
    <source>
        <strain evidence="2">S191</strain>
    </source>
</reference>
<dbReference type="InterPro" id="IPR020845">
    <property type="entry name" value="AMP-binding_CS"/>
</dbReference>
<protein>
    <recommendedName>
        <fullName evidence="1">AMP-dependent synthetase/ligase domain-containing protein</fullName>
    </recommendedName>
</protein>
<dbReference type="InterPro" id="IPR000873">
    <property type="entry name" value="AMP-dep_synth/lig_dom"/>
</dbReference>
<dbReference type="InterPro" id="IPR042099">
    <property type="entry name" value="ANL_N_sf"/>
</dbReference>
<name>A0A8H7ZTC0_9FUNG</name>
<dbReference type="PANTHER" id="PTHR45527">
    <property type="entry name" value="NONRIBOSOMAL PEPTIDE SYNTHETASE"/>
    <property type="match status" value="1"/>
</dbReference>
<evidence type="ECO:0000313" key="3">
    <source>
        <dbReference type="Proteomes" id="UP000673691"/>
    </source>
</evidence>
<gene>
    <name evidence="2" type="ORF">BJ554DRAFT_505</name>
</gene>
<dbReference type="EMBL" id="JAEFCI010007329">
    <property type="protein sequence ID" value="KAG5459131.1"/>
    <property type="molecule type" value="Genomic_DNA"/>
</dbReference>
<proteinExistence type="predicted"/>
<dbReference type="GO" id="GO:0043041">
    <property type="term" value="P:amino acid activation for nonribosomal peptide biosynthetic process"/>
    <property type="evidence" value="ECO:0007669"/>
    <property type="project" value="TreeGrafter"/>
</dbReference>
<dbReference type="Gene3D" id="3.30.300.30">
    <property type="match status" value="1"/>
</dbReference>
<dbReference type="SUPFAM" id="SSF56801">
    <property type="entry name" value="Acetyl-CoA synthetase-like"/>
    <property type="match status" value="1"/>
</dbReference>
<dbReference type="Proteomes" id="UP000673691">
    <property type="component" value="Unassembled WGS sequence"/>
</dbReference>
<dbReference type="OrthoDB" id="416786at2759"/>
<feature type="non-terminal residue" evidence="2">
    <location>
        <position position="380"/>
    </location>
</feature>
<evidence type="ECO:0000259" key="1">
    <source>
        <dbReference type="Pfam" id="PF00501"/>
    </source>
</evidence>
<keyword evidence="3" id="KW-1185">Reference proteome</keyword>
<dbReference type="Gene3D" id="3.40.50.12780">
    <property type="entry name" value="N-terminal domain of ligase-like"/>
    <property type="match status" value="1"/>
</dbReference>
<dbReference type="GO" id="GO:0044550">
    <property type="term" value="P:secondary metabolite biosynthetic process"/>
    <property type="evidence" value="ECO:0007669"/>
    <property type="project" value="TreeGrafter"/>
</dbReference>
<comment type="caution">
    <text evidence="2">The sequence shown here is derived from an EMBL/GenBank/DDBJ whole genome shotgun (WGS) entry which is preliminary data.</text>
</comment>